<sequence length="365" mass="41221">MGQAGGRYPGQYARLGHAIPGYGEKEKAEPYPKVCQRANGLAGQEAFNHACWRSFTGNTWSVILSDNLTIKVAVMLTAIPNPATAGSEELARLASPPAIAWPTLALFVCSVVLWTVATTLAVQGYLATGWAIAANALASYWFFTVFHEAAHRAIGKSAPLNDWLGRISIMPLVPFPIFRAFRFIHMQHHRFANESSDKDPDAYTGGGAKWLLPLRWATIDLKYYAFYLRRMSSRPRSEQTETVVAFLIGGSVLVFALAMGWGQEVLLYWLLPGRIALVFLALAFDYLPHHPRLATQQQNPWQATNNRVGYEWLLTPVLMWQNYHLVHHLYPRVPFYRYLRVWRAGSDLFMPNQPLLVDILGRHIR</sequence>
<feature type="transmembrane region" description="Helical" evidence="1">
    <location>
        <begin position="124"/>
        <end position="143"/>
    </location>
</feature>
<protein>
    <recommendedName>
        <fullName evidence="2">Fatty acid desaturase domain-containing protein</fullName>
    </recommendedName>
</protein>
<dbReference type="Proteomes" id="UP000298049">
    <property type="component" value="Chromosome"/>
</dbReference>
<dbReference type="InterPro" id="IPR005804">
    <property type="entry name" value="FA_desaturase_dom"/>
</dbReference>
<name>A0A4P7XLB5_9ALTE</name>
<feature type="transmembrane region" description="Helical" evidence="1">
    <location>
        <begin position="267"/>
        <end position="287"/>
    </location>
</feature>
<gene>
    <name evidence="3" type="ORF">soil367_13140</name>
</gene>
<dbReference type="PANTHER" id="PTHR12879">
    <property type="entry name" value="SPHINGOLIPID DELTA 4 DESATURASE/C-4 HYDROXYLASE PROTEIN DES2"/>
    <property type="match status" value="1"/>
</dbReference>
<dbReference type="KEGG" id="hmi:soil367_13140"/>
<reference evidence="3 4" key="1">
    <citation type="submission" date="2018-07" db="EMBL/GenBank/DDBJ databases">
        <title>Marsedoiliclastica nanhaica gen. nov. sp. nov., a novel marine hydrocarbonoclastic bacterium isolated from an in-situ enriched hydrocarbon-degrading consortium in deep-sea sediment.</title>
        <authorList>
            <person name="Dong C."/>
            <person name="Ma T."/>
            <person name="Liu R."/>
            <person name="Shao Z."/>
        </authorList>
    </citation>
    <scope>NUCLEOTIDE SEQUENCE [LARGE SCALE GENOMIC DNA]</scope>
    <source>
        <strain evidence="4">soil36-7</strain>
    </source>
</reference>
<dbReference type="GO" id="GO:0042284">
    <property type="term" value="F:sphingolipid delta-4 desaturase activity"/>
    <property type="evidence" value="ECO:0007669"/>
    <property type="project" value="TreeGrafter"/>
</dbReference>
<proteinExistence type="predicted"/>
<keyword evidence="1" id="KW-0812">Transmembrane</keyword>
<evidence type="ECO:0000259" key="2">
    <source>
        <dbReference type="Pfam" id="PF00487"/>
    </source>
</evidence>
<evidence type="ECO:0000256" key="1">
    <source>
        <dbReference type="SAM" id="Phobius"/>
    </source>
</evidence>
<feature type="transmembrane region" description="Helical" evidence="1">
    <location>
        <begin position="163"/>
        <end position="181"/>
    </location>
</feature>
<dbReference type="EMBL" id="CP031093">
    <property type="protein sequence ID" value="QCF27941.1"/>
    <property type="molecule type" value="Genomic_DNA"/>
</dbReference>
<keyword evidence="1" id="KW-0472">Membrane</keyword>
<feature type="transmembrane region" description="Helical" evidence="1">
    <location>
        <begin position="98"/>
        <end position="117"/>
    </location>
</feature>
<keyword evidence="1" id="KW-1133">Transmembrane helix</keyword>
<dbReference type="PANTHER" id="PTHR12879:SF8">
    <property type="entry name" value="SPHINGOLIPID DELTA(4)-DESATURASE DES1"/>
    <property type="match status" value="1"/>
</dbReference>
<dbReference type="AlphaFoldDB" id="A0A4P7XLB5"/>
<accession>A0A4P7XLB5</accession>
<feature type="transmembrane region" description="Helical" evidence="1">
    <location>
        <begin position="243"/>
        <end position="261"/>
    </location>
</feature>
<keyword evidence="4" id="KW-1185">Reference proteome</keyword>
<evidence type="ECO:0000313" key="4">
    <source>
        <dbReference type="Proteomes" id="UP000298049"/>
    </source>
</evidence>
<feature type="domain" description="Fatty acid desaturase" evidence="2">
    <location>
        <begin position="130"/>
        <end position="344"/>
    </location>
</feature>
<dbReference type="Pfam" id="PF00487">
    <property type="entry name" value="FA_desaturase"/>
    <property type="match status" value="1"/>
</dbReference>
<dbReference type="GO" id="GO:0016020">
    <property type="term" value="C:membrane"/>
    <property type="evidence" value="ECO:0007669"/>
    <property type="project" value="GOC"/>
</dbReference>
<dbReference type="GO" id="GO:0046513">
    <property type="term" value="P:ceramide biosynthetic process"/>
    <property type="evidence" value="ECO:0007669"/>
    <property type="project" value="TreeGrafter"/>
</dbReference>
<dbReference type="OrthoDB" id="9796486at2"/>
<organism evidence="3 4">
    <name type="scientific">Hydrocarboniclastica marina</name>
    <dbReference type="NCBI Taxonomy" id="2259620"/>
    <lineage>
        <taxon>Bacteria</taxon>
        <taxon>Pseudomonadati</taxon>
        <taxon>Pseudomonadota</taxon>
        <taxon>Gammaproteobacteria</taxon>
        <taxon>Alteromonadales</taxon>
        <taxon>Alteromonadaceae</taxon>
        <taxon>Hydrocarboniclastica</taxon>
    </lineage>
</organism>
<evidence type="ECO:0000313" key="3">
    <source>
        <dbReference type="EMBL" id="QCF27941.1"/>
    </source>
</evidence>